<proteinExistence type="predicted"/>
<reference evidence="3" key="1">
    <citation type="journal article" date="2010" name="Nat. Biotechnol.">
        <title>Draft genome sequence of the oilseed species Ricinus communis.</title>
        <authorList>
            <person name="Chan A.P."/>
            <person name="Crabtree J."/>
            <person name="Zhao Q."/>
            <person name="Lorenzi H."/>
            <person name="Orvis J."/>
            <person name="Puiu D."/>
            <person name="Melake-Berhan A."/>
            <person name="Jones K.M."/>
            <person name="Redman J."/>
            <person name="Chen G."/>
            <person name="Cahoon E.B."/>
            <person name="Gedil M."/>
            <person name="Stanke M."/>
            <person name="Haas B.J."/>
            <person name="Wortman J.R."/>
            <person name="Fraser-Liggett C.M."/>
            <person name="Ravel J."/>
            <person name="Rabinowicz P.D."/>
        </authorList>
    </citation>
    <scope>NUCLEOTIDE SEQUENCE [LARGE SCALE GENOMIC DNA]</scope>
    <source>
        <strain evidence="3">cv. Hale</strain>
    </source>
</reference>
<dbReference type="InParanoid" id="B9S1D1"/>
<keyword evidence="3" id="KW-1185">Reference proteome</keyword>
<protein>
    <submittedName>
        <fullName evidence="2">Uncharacterized protein</fullName>
    </submittedName>
</protein>
<dbReference type="EMBL" id="EQ973843">
    <property type="protein sequence ID" value="EEF42596.1"/>
    <property type="molecule type" value="Genomic_DNA"/>
</dbReference>
<evidence type="ECO:0000256" key="1">
    <source>
        <dbReference type="SAM" id="MobiDB-lite"/>
    </source>
</evidence>
<accession>B9S1D1</accession>
<evidence type="ECO:0000313" key="3">
    <source>
        <dbReference type="Proteomes" id="UP000008311"/>
    </source>
</evidence>
<feature type="compositionally biased region" description="Basic and acidic residues" evidence="1">
    <location>
        <begin position="102"/>
        <end position="113"/>
    </location>
</feature>
<gene>
    <name evidence="2" type="ORF">RCOM_1656370</name>
</gene>
<organism evidence="2 3">
    <name type="scientific">Ricinus communis</name>
    <name type="common">Castor bean</name>
    <dbReference type="NCBI Taxonomy" id="3988"/>
    <lineage>
        <taxon>Eukaryota</taxon>
        <taxon>Viridiplantae</taxon>
        <taxon>Streptophyta</taxon>
        <taxon>Embryophyta</taxon>
        <taxon>Tracheophyta</taxon>
        <taxon>Spermatophyta</taxon>
        <taxon>Magnoliopsida</taxon>
        <taxon>eudicotyledons</taxon>
        <taxon>Gunneridae</taxon>
        <taxon>Pentapetalae</taxon>
        <taxon>rosids</taxon>
        <taxon>fabids</taxon>
        <taxon>Malpighiales</taxon>
        <taxon>Euphorbiaceae</taxon>
        <taxon>Acalyphoideae</taxon>
        <taxon>Acalypheae</taxon>
        <taxon>Ricinus</taxon>
    </lineage>
</organism>
<name>B9S1D1_RICCO</name>
<feature type="region of interest" description="Disordered" evidence="1">
    <location>
        <begin position="55"/>
        <end position="113"/>
    </location>
</feature>
<evidence type="ECO:0000313" key="2">
    <source>
        <dbReference type="EMBL" id="EEF42596.1"/>
    </source>
</evidence>
<dbReference type="AlphaFoldDB" id="B9S1D1"/>
<sequence length="113" mass="12722">MEEYTEASQMAELETVRNDMANVKTQIESLMAMMQQQAKVLQVLTMQHETPTMTLTTTTIPADNGTISGDDRAGTTPKNSIVWDFRQASNKDNNRGNPYEFTDSKEEVQTQSK</sequence>
<dbReference type="Proteomes" id="UP000008311">
    <property type="component" value="Unassembled WGS sequence"/>
</dbReference>